<dbReference type="EMBL" id="FOJI01000005">
    <property type="protein sequence ID" value="SEW14391.1"/>
    <property type="molecule type" value="Genomic_DNA"/>
</dbReference>
<dbReference type="RefSeq" id="WP_092452564.1">
    <property type="nucleotide sequence ID" value="NZ_FOJI01000005.1"/>
</dbReference>
<protein>
    <submittedName>
        <fullName evidence="2">Uncharacterized protein</fullName>
    </submittedName>
</protein>
<proteinExistence type="predicted"/>
<keyword evidence="3" id="KW-1185">Reference proteome</keyword>
<keyword evidence="1" id="KW-0812">Transmembrane</keyword>
<dbReference type="Proteomes" id="UP000199701">
    <property type="component" value="Unassembled WGS sequence"/>
</dbReference>
<gene>
    <name evidence="2" type="ORF">SAMN05421659_105124</name>
</gene>
<evidence type="ECO:0000256" key="1">
    <source>
        <dbReference type="SAM" id="Phobius"/>
    </source>
</evidence>
<evidence type="ECO:0000313" key="2">
    <source>
        <dbReference type="EMBL" id="SEW14391.1"/>
    </source>
</evidence>
<name>A0A1I0PJ35_9FIRM</name>
<keyword evidence="1" id="KW-0472">Membrane</keyword>
<reference evidence="2 3" key="1">
    <citation type="submission" date="2016-10" db="EMBL/GenBank/DDBJ databases">
        <authorList>
            <person name="de Groot N.N."/>
        </authorList>
    </citation>
    <scope>NUCLEOTIDE SEQUENCE [LARGE SCALE GENOMIC DNA]</scope>
    <source>
        <strain evidence="2 3">DSM 9179</strain>
    </source>
</reference>
<sequence>MKRKTASKVVIQILLVAIVTVAIIVTWFILKENGTNNAEPVIQNPVGTEESKFSIKFSYGSDDYWTKLDMTNAGYKTQGEYETAVLNYIDEIAKLLGKEDWYKQYTNEDNTIYLNLELDLHGAEELPYLKYPEKSDTKTLIFNLNYPIGMITYCDLPLVNALTHLVTYDKQTGVSSFSKTLDDGLCDYVQNHYYSGKGIMICDRPAQEAKECNYYVIDVHKVVKLEQRHTSLAFEKLDTENNGFAMRYRYSFVDYLIQTYGLEAVMKVHDGLDESAYNSLSKNGYSGLISDWKQFLSKYADFTSSEAQIESDAWESNYYLYRRYFDFKY</sequence>
<feature type="transmembrane region" description="Helical" evidence="1">
    <location>
        <begin position="9"/>
        <end position="30"/>
    </location>
</feature>
<dbReference type="OrthoDB" id="9787613at2"/>
<evidence type="ECO:0000313" key="3">
    <source>
        <dbReference type="Proteomes" id="UP000199701"/>
    </source>
</evidence>
<accession>A0A1I0PJ35</accession>
<dbReference type="AlphaFoldDB" id="A0A1I0PJ35"/>
<dbReference type="STRING" id="99656.SAMN05421659_105124"/>
<keyword evidence="1" id="KW-1133">Transmembrane helix</keyword>
<organism evidence="2 3">
    <name type="scientific">[Clostridium] fimetarium</name>
    <dbReference type="NCBI Taxonomy" id="99656"/>
    <lineage>
        <taxon>Bacteria</taxon>
        <taxon>Bacillati</taxon>
        <taxon>Bacillota</taxon>
        <taxon>Clostridia</taxon>
        <taxon>Lachnospirales</taxon>
        <taxon>Lachnospiraceae</taxon>
    </lineage>
</organism>